<gene>
    <name evidence="1" type="ORF">BCF58_2476</name>
</gene>
<dbReference type="RefSeq" id="WP_121462105.1">
    <property type="nucleotide sequence ID" value="NZ_RBXB01000003.1"/>
</dbReference>
<name>A0A495SA72_9FLAO</name>
<proteinExistence type="predicted"/>
<dbReference type="EMBL" id="RBXB01000003">
    <property type="protein sequence ID" value="RKS96056.1"/>
    <property type="molecule type" value="Genomic_DNA"/>
</dbReference>
<keyword evidence="2" id="KW-1185">Reference proteome</keyword>
<evidence type="ECO:0000313" key="2">
    <source>
        <dbReference type="Proteomes" id="UP000272428"/>
    </source>
</evidence>
<reference evidence="1 2" key="1">
    <citation type="submission" date="2018-10" db="EMBL/GenBank/DDBJ databases">
        <title>Genomic Encyclopedia of Archaeal and Bacterial Type Strains, Phase II (KMG-II): from individual species to whole genera.</title>
        <authorList>
            <person name="Goeker M."/>
        </authorList>
    </citation>
    <scope>NUCLEOTIDE SEQUENCE [LARGE SCALE GENOMIC DNA]</scope>
    <source>
        <strain evidence="1 2">DSM 14219</strain>
    </source>
</reference>
<dbReference type="Pfam" id="PF20329">
    <property type="entry name" value="DUF6624"/>
    <property type="match status" value="1"/>
</dbReference>
<organism evidence="1 2">
    <name type="scientific">Chryseobacterium defluvii</name>
    <dbReference type="NCBI Taxonomy" id="160396"/>
    <lineage>
        <taxon>Bacteria</taxon>
        <taxon>Pseudomonadati</taxon>
        <taxon>Bacteroidota</taxon>
        <taxon>Flavobacteriia</taxon>
        <taxon>Flavobacteriales</taxon>
        <taxon>Weeksellaceae</taxon>
        <taxon>Chryseobacterium group</taxon>
        <taxon>Chryseobacterium</taxon>
    </lineage>
</organism>
<accession>A0A495SA72</accession>
<dbReference type="InterPro" id="IPR046732">
    <property type="entry name" value="DUF6624"/>
</dbReference>
<protein>
    <submittedName>
        <fullName evidence="1">Uncharacterized protein</fullName>
    </submittedName>
</protein>
<dbReference type="AlphaFoldDB" id="A0A495SA72"/>
<sequence length="234" mass="27469">MKYLFFAIFFPFFMNCQKIQDKQMNIELKNELAQIDKDDQIYRELMLPETSPERRKEIIKEKNLSQEDATVGLGKIMNQQDAENLAKIEKIIAQYGYPGKSLVGEPENKTAWLIIQHSPKINQYMPLIKKAAEEKELPYRLYAMMLDRQLVQEEKEQIYGTQARSFKTIKDGKTEIVWIIWPIKDFKNVNALREEVGFGQTLEDYAQGLLGKDFVFKNYTLEEALQLQNKIKSK</sequence>
<dbReference type="OrthoDB" id="648842at2"/>
<comment type="caution">
    <text evidence="1">The sequence shown here is derived from an EMBL/GenBank/DDBJ whole genome shotgun (WGS) entry which is preliminary data.</text>
</comment>
<dbReference type="Proteomes" id="UP000272428">
    <property type="component" value="Unassembled WGS sequence"/>
</dbReference>
<evidence type="ECO:0000313" key="1">
    <source>
        <dbReference type="EMBL" id="RKS96056.1"/>
    </source>
</evidence>